<keyword evidence="2" id="KW-0547">Nucleotide-binding</keyword>
<dbReference type="EMBL" id="VZQZ01000003">
    <property type="protein sequence ID" value="KAB0666231.1"/>
    <property type="molecule type" value="Genomic_DNA"/>
</dbReference>
<dbReference type="Gene3D" id="3.30.300.160">
    <property type="entry name" value="Type II secretion system, protein E, N-terminal domain"/>
    <property type="match status" value="1"/>
</dbReference>
<comment type="similarity">
    <text evidence="1">Belongs to the GSP E family.</text>
</comment>
<organism evidence="5 6">
    <name type="scientific">Oryzomonas japonica</name>
    <dbReference type="NCBI Taxonomy" id="2603858"/>
    <lineage>
        <taxon>Bacteria</taxon>
        <taxon>Pseudomonadati</taxon>
        <taxon>Thermodesulfobacteriota</taxon>
        <taxon>Desulfuromonadia</taxon>
        <taxon>Geobacterales</taxon>
        <taxon>Geobacteraceae</taxon>
        <taxon>Oryzomonas</taxon>
    </lineage>
</organism>
<dbReference type="Proteomes" id="UP000420562">
    <property type="component" value="Unassembled WGS sequence"/>
</dbReference>
<gene>
    <name evidence="5" type="ORF">F6V25_07100</name>
</gene>
<dbReference type="PANTHER" id="PTHR30258">
    <property type="entry name" value="TYPE II SECRETION SYSTEM PROTEIN GSPE-RELATED"/>
    <property type="match status" value="1"/>
</dbReference>
<dbReference type="InterPro" id="IPR007831">
    <property type="entry name" value="T2SS_GspE_N"/>
</dbReference>
<evidence type="ECO:0000313" key="6">
    <source>
        <dbReference type="Proteomes" id="UP000420562"/>
    </source>
</evidence>
<dbReference type="AlphaFoldDB" id="A0A7J4ZT20"/>
<evidence type="ECO:0000256" key="3">
    <source>
        <dbReference type="ARBA" id="ARBA00022840"/>
    </source>
</evidence>
<dbReference type="Gene3D" id="3.30.450.90">
    <property type="match status" value="1"/>
</dbReference>
<keyword evidence="6" id="KW-1185">Reference proteome</keyword>
<dbReference type="InterPro" id="IPR027417">
    <property type="entry name" value="P-loop_NTPase"/>
</dbReference>
<dbReference type="Pfam" id="PF00437">
    <property type="entry name" value="T2SSE"/>
    <property type="match status" value="1"/>
</dbReference>
<dbReference type="Gene3D" id="1.10.40.70">
    <property type="match status" value="1"/>
</dbReference>
<dbReference type="CDD" id="cd01129">
    <property type="entry name" value="PulE-GspE-like"/>
    <property type="match status" value="1"/>
</dbReference>
<name>A0A7J4ZT20_9BACT</name>
<dbReference type="GO" id="GO:0005886">
    <property type="term" value="C:plasma membrane"/>
    <property type="evidence" value="ECO:0007669"/>
    <property type="project" value="TreeGrafter"/>
</dbReference>
<dbReference type="InterPro" id="IPR037257">
    <property type="entry name" value="T2SS_E_N_sf"/>
</dbReference>
<dbReference type="FunFam" id="3.30.300.160:FF:000002">
    <property type="entry name" value="Type II secretion system protein E"/>
    <property type="match status" value="1"/>
</dbReference>
<dbReference type="SUPFAM" id="SSF160246">
    <property type="entry name" value="EspE N-terminal domain-like"/>
    <property type="match status" value="1"/>
</dbReference>
<dbReference type="GO" id="GO:0005524">
    <property type="term" value="F:ATP binding"/>
    <property type="evidence" value="ECO:0007669"/>
    <property type="project" value="UniProtKB-KW"/>
</dbReference>
<dbReference type="SUPFAM" id="SSF52540">
    <property type="entry name" value="P-loop containing nucleoside triphosphate hydrolases"/>
    <property type="match status" value="1"/>
</dbReference>
<reference evidence="5 6" key="1">
    <citation type="submission" date="2019-09" db="EMBL/GenBank/DDBJ databases">
        <title>Geobacter sp. Red96, a novel strain isolated from paddy soil.</title>
        <authorList>
            <person name="Xu Z."/>
            <person name="Masuda Y."/>
            <person name="Itoh H."/>
            <person name="Senoo K."/>
        </authorList>
    </citation>
    <scope>NUCLEOTIDE SEQUENCE [LARGE SCALE GENOMIC DNA]</scope>
    <source>
        <strain evidence="5 6">Red96</strain>
    </source>
</reference>
<feature type="domain" description="Bacterial type II secretion system protein E" evidence="4">
    <location>
        <begin position="433"/>
        <end position="447"/>
    </location>
</feature>
<protein>
    <submittedName>
        <fullName evidence="5">Secretion system protein E</fullName>
    </submittedName>
</protein>
<dbReference type="Gene3D" id="3.40.50.300">
    <property type="entry name" value="P-loop containing nucleotide triphosphate hydrolases"/>
    <property type="match status" value="1"/>
</dbReference>
<accession>A0A7J4ZT20</accession>
<dbReference type="InterPro" id="IPR001482">
    <property type="entry name" value="T2SS/T4SS_dom"/>
</dbReference>
<sequence>MTQANTMSPATPPPIESTDLISALLMKDGVIDEQQLSYATRVRSKLSTQRTMMDTLLDLGYVTQEQLQKTLRNNQMNIRLGDLLVELGYLRDADLQQALGIQKEYLGKKRLGEILVERGFIEERRLLETLAYQLGYPLIELSFVTLDRSLLASIPLNVCREHKFVPVKREGDAIVLAFSDPLDQRAQDVARKILGQGLKIAIAPRESILENLTALERTSSQPAISDESTIIGMINTLFEEAIEECASDIHIEPMKDRLRIRLRCDGVMQQHKDFPKELAAQFTSRIKVMAQADIAERRRHQDGRILFASAKHGINLDMRVSFFITIYGEKIVLRLLNNKGTLLDIREIGMAPRMLEHFIYEALEVPTGVMIITGPTGSGKTSTMYSCVNFLNNINTSIITAEDPVEYIIDGITQCSINPKIGVTFEETLRHIVRQDPDIIVLGEIRDHFSAETAIQAALTGHKVLTTFHTEDSIGGLIRLMNMEIEAFLISSTVVCVVAQRLLRRVCPDCAEAYIPTPLDLSRLGVSPNDLVGAEFKIGRGCKSCRFSGYRGRVGIFELLVMNEMVKNAILNNKSSYDIRRISIETSGMVTLVEDGLVKGAQGLVSMKEIITDLPRLGKPRPLGELRRILGVTQ</sequence>
<comment type="caution">
    <text evidence="5">The sequence shown here is derived from an EMBL/GenBank/DDBJ whole genome shotgun (WGS) entry which is preliminary data.</text>
</comment>
<dbReference type="PANTHER" id="PTHR30258:SF2">
    <property type="entry name" value="COMG OPERON PROTEIN 1"/>
    <property type="match status" value="1"/>
</dbReference>
<evidence type="ECO:0000256" key="1">
    <source>
        <dbReference type="ARBA" id="ARBA00006611"/>
    </source>
</evidence>
<dbReference type="GO" id="GO:0016887">
    <property type="term" value="F:ATP hydrolysis activity"/>
    <property type="evidence" value="ECO:0007669"/>
    <property type="project" value="TreeGrafter"/>
</dbReference>
<evidence type="ECO:0000313" key="5">
    <source>
        <dbReference type="EMBL" id="KAB0666231.1"/>
    </source>
</evidence>
<proteinExistence type="inferred from homology"/>
<dbReference type="Pfam" id="PF05157">
    <property type="entry name" value="MshEN"/>
    <property type="match status" value="1"/>
</dbReference>
<dbReference type="RefSeq" id="WP_151127905.1">
    <property type="nucleotide sequence ID" value="NZ_VZQZ01000003.1"/>
</dbReference>
<evidence type="ECO:0000256" key="2">
    <source>
        <dbReference type="ARBA" id="ARBA00022741"/>
    </source>
</evidence>
<evidence type="ECO:0000259" key="4">
    <source>
        <dbReference type="PROSITE" id="PS00662"/>
    </source>
</evidence>
<dbReference type="PROSITE" id="PS00662">
    <property type="entry name" value="T2SP_E"/>
    <property type="match status" value="1"/>
</dbReference>
<keyword evidence="3" id="KW-0067">ATP-binding</keyword>